<feature type="non-terminal residue" evidence="2">
    <location>
        <position position="117"/>
    </location>
</feature>
<feature type="transmembrane region" description="Helical" evidence="1">
    <location>
        <begin position="6"/>
        <end position="26"/>
    </location>
</feature>
<keyword evidence="1" id="KW-1133">Transmembrane helix</keyword>
<comment type="caution">
    <text evidence="2">The sequence shown here is derived from an EMBL/GenBank/DDBJ whole genome shotgun (WGS) entry which is preliminary data.</text>
</comment>
<gene>
    <name evidence="2" type="ORF">F6515_15890</name>
</gene>
<reference evidence="2 3" key="1">
    <citation type="submission" date="2019-09" db="EMBL/GenBank/DDBJ databases">
        <authorList>
            <consortium name="PulseNet: The National Subtyping Network for Foodborne Disease Surveillance"/>
            <person name="Tarr C.L."/>
            <person name="Trees E."/>
            <person name="Katz L.S."/>
            <person name="Carleton-Romer H.A."/>
            <person name="Stroika S."/>
            <person name="Kucerova Z."/>
            <person name="Roache K.F."/>
            <person name="Sabol A.L."/>
            <person name="Besser J."/>
            <person name="Gerner-Smidt P."/>
        </authorList>
    </citation>
    <scope>NUCLEOTIDE SEQUENCE [LARGE SCALE GENOMIC DNA]</scope>
    <source>
        <strain evidence="2 3">PNUSAL005692</strain>
    </source>
</reference>
<keyword evidence="1" id="KW-0812">Transmembrane</keyword>
<organism evidence="2 3">
    <name type="scientific">Listeria monocytogenes</name>
    <dbReference type="NCBI Taxonomy" id="1639"/>
    <lineage>
        <taxon>Bacteria</taxon>
        <taxon>Bacillati</taxon>
        <taxon>Bacillota</taxon>
        <taxon>Bacilli</taxon>
        <taxon>Bacillales</taxon>
        <taxon>Listeriaceae</taxon>
        <taxon>Listeria</taxon>
    </lineage>
</organism>
<feature type="transmembrane region" description="Helical" evidence="1">
    <location>
        <begin position="38"/>
        <end position="56"/>
    </location>
</feature>
<evidence type="ECO:0000256" key="1">
    <source>
        <dbReference type="SAM" id="Phobius"/>
    </source>
</evidence>
<accession>A0AAD2MJE3</accession>
<dbReference type="AlphaFoldDB" id="A0AAD2MJE3"/>
<dbReference type="Proteomes" id="UP000489121">
    <property type="component" value="Unassembled WGS sequence"/>
</dbReference>
<evidence type="ECO:0000313" key="3">
    <source>
        <dbReference type="Proteomes" id="UP000489121"/>
    </source>
</evidence>
<protein>
    <submittedName>
        <fullName evidence="2">Uncharacterized protein</fullName>
    </submittedName>
</protein>
<dbReference type="EMBL" id="AALGDA010000116">
    <property type="protein sequence ID" value="ECY9784458.1"/>
    <property type="molecule type" value="Genomic_DNA"/>
</dbReference>
<sequence>MKNRLAYIFNAFFILIFGYLLCISIFKPLEISFNHPSIFILFSAAALLVLIGFYQFSTRLNTKGDGVITIFLVSLIILTQIYLLFSLQMNSYADAFLIKGEALNMLSNGGHATTQNY</sequence>
<name>A0AAD2MJE3_LISMN</name>
<evidence type="ECO:0000313" key="2">
    <source>
        <dbReference type="EMBL" id="ECY9784458.1"/>
    </source>
</evidence>
<proteinExistence type="predicted"/>
<feature type="transmembrane region" description="Helical" evidence="1">
    <location>
        <begin position="68"/>
        <end position="87"/>
    </location>
</feature>
<keyword evidence="1" id="KW-0472">Membrane</keyword>